<dbReference type="InterPro" id="IPR017853">
    <property type="entry name" value="GH"/>
</dbReference>
<evidence type="ECO:0000313" key="13">
    <source>
        <dbReference type="Proteomes" id="UP000245946"/>
    </source>
</evidence>
<feature type="domain" description="Beta-hexosaminidase eukaryotic type N-terminal" evidence="11">
    <location>
        <begin position="18"/>
        <end position="161"/>
    </location>
</feature>
<dbReference type="Pfam" id="PF14845">
    <property type="entry name" value="Glycohydro_20b2"/>
    <property type="match status" value="1"/>
</dbReference>
<dbReference type="PIRSF" id="PIRSF001093">
    <property type="entry name" value="B-hxosamndse_ab_euk"/>
    <property type="match status" value="1"/>
</dbReference>
<proteinExistence type="inferred from homology"/>
<evidence type="ECO:0000256" key="6">
    <source>
        <dbReference type="ARBA" id="ARBA00023295"/>
    </source>
</evidence>
<evidence type="ECO:0000256" key="3">
    <source>
        <dbReference type="ARBA" id="ARBA00022729"/>
    </source>
</evidence>
<dbReference type="FunFam" id="3.20.20.80:FF:000063">
    <property type="entry name" value="Beta-hexosaminidase"/>
    <property type="match status" value="1"/>
</dbReference>
<feature type="chain" id="PRO_5016299629" description="Beta-hexosaminidase" evidence="9">
    <location>
        <begin position="18"/>
        <end position="576"/>
    </location>
</feature>
<feature type="signal peptide" evidence="9">
    <location>
        <begin position="1"/>
        <end position="17"/>
    </location>
</feature>
<evidence type="ECO:0000256" key="1">
    <source>
        <dbReference type="ARBA" id="ARBA00001231"/>
    </source>
</evidence>
<dbReference type="Pfam" id="PF00728">
    <property type="entry name" value="Glyco_hydro_20"/>
    <property type="match status" value="1"/>
</dbReference>
<keyword evidence="6 7" id="KW-0326">Glycosidase</keyword>
<dbReference type="AlphaFoldDB" id="A0A316ZJ67"/>
<dbReference type="InterPro" id="IPR015883">
    <property type="entry name" value="Glyco_hydro_20_cat"/>
</dbReference>
<reference evidence="12 13" key="1">
    <citation type="journal article" date="2018" name="Mol. Biol. Evol.">
        <title>Broad Genomic Sampling Reveals a Smut Pathogenic Ancestry of the Fungal Clade Ustilaginomycotina.</title>
        <authorList>
            <person name="Kijpornyongpan T."/>
            <person name="Mondo S.J."/>
            <person name="Barry K."/>
            <person name="Sandor L."/>
            <person name="Lee J."/>
            <person name="Lipzen A."/>
            <person name="Pangilinan J."/>
            <person name="LaButti K."/>
            <person name="Hainaut M."/>
            <person name="Henrissat B."/>
            <person name="Grigoriev I.V."/>
            <person name="Spatafora J.W."/>
            <person name="Aime M.C."/>
        </authorList>
    </citation>
    <scope>NUCLEOTIDE SEQUENCE [LARGE SCALE GENOMIC DNA]</scope>
    <source>
        <strain evidence="12 13">MCA 4186</strain>
    </source>
</reference>
<comment type="similarity">
    <text evidence="2 7">Belongs to the glycosyl hydrolase 20 family.</text>
</comment>
<keyword evidence="13" id="KW-1185">Reference proteome</keyword>
<keyword evidence="4 7" id="KW-0378">Hydrolase</keyword>
<evidence type="ECO:0000256" key="9">
    <source>
        <dbReference type="SAM" id="SignalP"/>
    </source>
</evidence>
<evidence type="ECO:0000259" key="11">
    <source>
        <dbReference type="Pfam" id="PF14845"/>
    </source>
</evidence>
<gene>
    <name evidence="12" type="ORF">FA09DRAFT_327069</name>
</gene>
<dbReference type="OrthoDB" id="428480at2759"/>
<feature type="active site" description="Proton donor" evidence="8">
    <location>
        <position position="354"/>
    </location>
</feature>
<sequence length="576" mass="63163">MLRLPLALLLLATHVAAIWPRPADFRSGNQPLRVNTSDFGFTAVSPLPDDVYDAIKSTTYYIGGDTLKPLEVGRGAARRSAVDAAPLLREIRIELGGAQKLLAKKRAASAVPRSITSEIQQDVSQLDEAYKLVIPADGSPGTLSANSSLGIFRGLETITQLIYALPGELTTAHYLATRYIWNAPIEINDKPAFPYRGLLLDTSRNFYPTYAIKRVLTVMSFAKLNQFHWHITDAQAFPLVLPGRLSVLSEKGAYGADQVYTADDVKDIMDFAGKRGINVNIEIDMPGHTYMGVVDLDPSLVVCPNQPDWGNWANEPPSGQLALGSSAVDSYVAELIEETSKLIAGPYFAHGNDEVNLNCYNATSKEELDAPYLKPFVEKVHANIQKAGKTPMVWEEAAIDFPETGKILAKGTIVEAWTGAEDYVPKILASNPDVRLIHAPYQAAYLDVGRGSWLGNTTAPSYAPYVSWQNQYVFDPYNGTTVGDPRILGGEMALWGEQSDENVLDGLLWPRAASAAEVYWTGASATTNGQMEERSMTEALPRLHDWRYRIVGRGIQATPIQPLWCALRDGQCNYPA</sequence>
<dbReference type="GO" id="GO:0030203">
    <property type="term" value="P:glycosaminoglycan metabolic process"/>
    <property type="evidence" value="ECO:0007669"/>
    <property type="project" value="TreeGrafter"/>
</dbReference>
<dbReference type="Gene3D" id="3.30.379.10">
    <property type="entry name" value="Chitobiase/beta-hexosaminidase domain 2-like"/>
    <property type="match status" value="1"/>
</dbReference>
<dbReference type="EMBL" id="KZ819283">
    <property type="protein sequence ID" value="PWO01105.1"/>
    <property type="molecule type" value="Genomic_DNA"/>
</dbReference>
<dbReference type="SUPFAM" id="SSF55545">
    <property type="entry name" value="beta-N-acetylhexosaminidase-like domain"/>
    <property type="match status" value="1"/>
</dbReference>
<dbReference type="GO" id="GO:0004563">
    <property type="term" value="F:beta-N-acetylhexosaminidase activity"/>
    <property type="evidence" value="ECO:0007669"/>
    <property type="project" value="UniProtKB-EC"/>
</dbReference>
<evidence type="ECO:0000313" key="12">
    <source>
        <dbReference type="EMBL" id="PWO01105.1"/>
    </source>
</evidence>
<evidence type="ECO:0000256" key="2">
    <source>
        <dbReference type="ARBA" id="ARBA00006285"/>
    </source>
</evidence>
<dbReference type="PANTHER" id="PTHR22600:SF26">
    <property type="entry name" value="BETA-N-ACETYLHEXOSAMINIDASE"/>
    <property type="match status" value="1"/>
</dbReference>
<accession>A0A316ZJ67</accession>
<keyword evidence="3 9" id="KW-0732">Signal</keyword>
<evidence type="ECO:0000256" key="7">
    <source>
        <dbReference type="PIRNR" id="PIRNR001093"/>
    </source>
</evidence>
<dbReference type="InterPro" id="IPR029018">
    <property type="entry name" value="Hex-like_dom2"/>
</dbReference>
<dbReference type="PANTHER" id="PTHR22600">
    <property type="entry name" value="BETA-HEXOSAMINIDASE"/>
    <property type="match status" value="1"/>
</dbReference>
<evidence type="ECO:0000256" key="4">
    <source>
        <dbReference type="ARBA" id="ARBA00022801"/>
    </source>
</evidence>
<dbReference type="STRING" id="58919.A0A316ZJ67"/>
<evidence type="ECO:0000259" key="10">
    <source>
        <dbReference type="Pfam" id="PF00728"/>
    </source>
</evidence>
<protein>
    <recommendedName>
        <fullName evidence="7">Beta-hexosaminidase</fullName>
        <ecNumber evidence="7">3.2.1.52</ecNumber>
    </recommendedName>
</protein>
<dbReference type="GeneID" id="37268804"/>
<evidence type="ECO:0000256" key="5">
    <source>
        <dbReference type="ARBA" id="ARBA00023180"/>
    </source>
</evidence>
<keyword evidence="5" id="KW-0325">Glycoprotein</keyword>
<dbReference type="GO" id="GO:0005975">
    <property type="term" value="P:carbohydrate metabolic process"/>
    <property type="evidence" value="ECO:0007669"/>
    <property type="project" value="InterPro"/>
</dbReference>
<dbReference type="Proteomes" id="UP000245946">
    <property type="component" value="Unassembled WGS sequence"/>
</dbReference>
<name>A0A316ZJ67_9BASI</name>
<feature type="domain" description="Glycoside hydrolase family 20 catalytic" evidence="10">
    <location>
        <begin position="193"/>
        <end position="522"/>
    </location>
</feature>
<dbReference type="SUPFAM" id="SSF51445">
    <property type="entry name" value="(Trans)glycosidases"/>
    <property type="match status" value="1"/>
</dbReference>
<dbReference type="GO" id="GO:0016020">
    <property type="term" value="C:membrane"/>
    <property type="evidence" value="ECO:0007669"/>
    <property type="project" value="TreeGrafter"/>
</dbReference>
<evidence type="ECO:0000256" key="8">
    <source>
        <dbReference type="PIRSR" id="PIRSR001093-1"/>
    </source>
</evidence>
<comment type="catalytic activity">
    <reaction evidence="1 7">
        <text>Hydrolysis of terminal non-reducing N-acetyl-D-hexosamine residues in N-acetyl-beta-D-hexosaminides.</text>
        <dbReference type="EC" id="3.2.1.52"/>
    </reaction>
</comment>
<dbReference type="InterPro" id="IPR029019">
    <property type="entry name" value="HEX_eukaryotic_N"/>
</dbReference>
<dbReference type="RefSeq" id="XP_025601383.1">
    <property type="nucleotide sequence ID" value="XM_025741260.1"/>
</dbReference>
<dbReference type="InterPro" id="IPR025705">
    <property type="entry name" value="Beta_hexosaminidase_sua/sub"/>
</dbReference>
<dbReference type="Gene3D" id="3.20.20.80">
    <property type="entry name" value="Glycosidases"/>
    <property type="match status" value="1"/>
</dbReference>
<dbReference type="PRINTS" id="PR00738">
    <property type="entry name" value="GLHYDRLASE20"/>
</dbReference>
<dbReference type="EC" id="3.2.1.52" evidence="7"/>
<organism evidence="12 13">
    <name type="scientific">Tilletiopsis washingtonensis</name>
    <dbReference type="NCBI Taxonomy" id="58919"/>
    <lineage>
        <taxon>Eukaryota</taxon>
        <taxon>Fungi</taxon>
        <taxon>Dikarya</taxon>
        <taxon>Basidiomycota</taxon>
        <taxon>Ustilaginomycotina</taxon>
        <taxon>Exobasidiomycetes</taxon>
        <taxon>Entylomatales</taxon>
        <taxon>Entylomatales incertae sedis</taxon>
        <taxon>Tilletiopsis</taxon>
    </lineage>
</organism>